<name>A0AAV4T4C8_CAEEX</name>
<protein>
    <submittedName>
        <fullName evidence="1">Uncharacterized protein</fullName>
    </submittedName>
</protein>
<dbReference type="EMBL" id="BPLR01010553">
    <property type="protein sequence ID" value="GIY40074.1"/>
    <property type="molecule type" value="Genomic_DNA"/>
</dbReference>
<evidence type="ECO:0000313" key="2">
    <source>
        <dbReference type="Proteomes" id="UP001054945"/>
    </source>
</evidence>
<reference evidence="1 2" key="1">
    <citation type="submission" date="2021-06" db="EMBL/GenBank/DDBJ databases">
        <title>Caerostris extrusa draft genome.</title>
        <authorList>
            <person name="Kono N."/>
            <person name="Arakawa K."/>
        </authorList>
    </citation>
    <scope>NUCLEOTIDE SEQUENCE [LARGE SCALE GENOMIC DNA]</scope>
</reference>
<organism evidence="1 2">
    <name type="scientific">Caerostris extrusa</name>
    <name type="common">Bark spider</name>
    <name type="synonym">Caerostris bankana</name>
    <dbReference type="NCBI Taxonomy" id="172846"/>
    <lineage>
        <taxon>Eukaryota</taxon>
        <taxon>Metazoa</taxon>
        <taxon>Ecdysozoa</taxon>
        <taxon>Arthropoda</taxon>
        <taxon>Chelicerata</taxon>
        <taxon>Arachnida</taxon>
        <taxon>Araneae</taxon>
        <taxon>Araneomorphae</taxon>
        <taxon>Entelegynae</taxon>
        <taxon>Araneoidea</taxon>
        <taxon>Araneidae</taxon>
        <taxon>Caerostris</taxon>
    </lineage>
</organism>
<evidence type="ECO:0000313" key="1">
    <source>
        <dbReference type="EMBL" id="GIY40074.1"/>
    </source>
</evidence>
<gene>
    <name evidence="1" type="ORF">CEXT_450721</name>
</gene>
<dbReference type="AlphaFoldDB" id="A0AAV4T4C8"/>
<dbReference type="Proteomes" id="UP001054945">
    <property type="component" value="Unassembled WGS sequence"/>
</dbReference>
<accession>A0AAV4T4C8</accession>
<proteinExistence type="predicted"/>
<sequence>MARFVLATPVCREDANCNRVLPHLSCKTTTQAINVPKNWKQGVGGVDKVERDHPGCSPPPLQPPFKLPFSGIFLSVCGTRVGLTWEVVLPWTLTGRNINPFWDGSKLEMEIGDNKRDGGIFFNIYIYVGPSRRNGYWPLCVLLLKKESYCAHM</sequence>
<keyword evidence="2" id="KW-1185">Reference proteome</keyword>
<comment type="caution">
    <text evidence="1">The sequence shown here is derived from an EMBL/GenBank/DDBJ whole genome shotgun (WGS) entry which is preliminary data.</text>
</comment>